<evidence type="ECO:0000313" key="2">
    <source>
        <dbReference type="EMBL" id="MDR9778046.1"/>
    </source>
</evidence>
<dbReference type="PANTHER" id="PTHR11092">
    <property type="entry name" value="SUGAR NUCLEOTIDE EPIMERASE RELATED"/>
    <property type="match status" value="1"/>
</dbReference>
<name>A0AAJ2H5D8_9HYPH</name>
<dbReference type="Proteomes" id="UP001268610">
    <property type="component" value="Unassembled WGS sequence"/>
</dbReference>
<evidence type="ECO:0000259" key="1">
    <source>
        <dbReference type="Pfam" id="PF08338"/>
    </source>
</evidence>
<dbReference type="SUPFAM" id="SSF51735">
    <property type="entry name" value="NAD(P)-binding Rossmann-fold domains"/>
    <property type="match status" value="1"/>
</dbReference>
<dbReference type="Gene3D" id="3.40.50.720">
    <property type="entry name" value="NAD(P)-binding Rossmann-like Domain"/>
    <property type="match status" value="1"/>
</dbReference>
<dbReference type="AlphaFoldDB" id="A0AAJ2H5D8"/>
<dbReference type="EMBL" id="JAVLSF010000411">
    <property type="protein sequence ID" value="MDR9778046.1"/>
    <property type="molecule type" value="Genomic_DNA"/>
</dbReference>
<comment type="caution">
    <text evidence="2">The sequence shown here is derived from an EMBL/GenBank/DDBJ whole genome shotgun (WGS) entry which is preliminary data.</text>
</comment>
<protein>
    <submittedName>
        <fullName evidence="2">DUF1731 domain-containing protein</fullName>
    </submittedName>
</protein>
<dbReference type="InterPro" id="IPR013549">
    <property type="entry name" value="DUF1731"/>
</dbReference>
<feature type="domain" description="DUF1731" evidence="1">
    <location>
        <begin position="125"/>
        <end position="168"/>
    </location>
</feature>
<sequence>MIDETSSAQAGFSHELCQQWEQCALQAAPMGILTTLLRTAVALDPAGGMLKQLKPIYQLGGGGRLGSGEQWFSWISREDWVNAVLFLIQHPLEGAVNLAAPNPVTQQQFAQEFARSLNRPAVFPMPEPLVKLVFGEMSHLFLDSQKIIPTRLSNAGFSFRQATLSQALGSG</sequence>
<evidence type="ECO:0000313" key="3">
    <source>
        <dbReference type="Proteomes" id="UP001268610"/>
    </source>
</evidence>
<gene>
    <name evidence="2" type="ORF">RJJ65_36540</name>
</gene>
<dbReference type="Pfam" id="PF08338">
    <property type="entry name" value="DUF1731"/>
    <property type="match status" value="1"/>
</dbReference>
<organism evidence="2 3">
    <name type="scientific">Rhizobium hidalgonense</name>
    <dbReference type="NCBI Taxonomy" id="1538159"/>
    <lineage>
        <taxon>Bacteria</taxon>
        <taxon>Pseudomonadati</taxon>
        <taxon>Pseudomonadota</taxon>
        <taxon>Alphaproteobacteria</taxon>
        <taxon>Hyphomicrobiales</taxon>
        <taxon>Rhizobiaceae</taxon>
        <taxon>Rhizobium/Agrobacterium group</taxon>
        <taxon>Rhizobium</taxon>
    </lineage>
</organism>
<reference evidence="2" key="1">
    <citation type="submission" date="2023-04" db="EMBL/GenBank/DDBJ databases">
        <title>Genomic characterization of faba bean (Vicia faba) microsymbionts in Mexican soils.</title>
        <authorList>
            <person name="Rivera Orduna F.N."/>
            <person name="Guevara-Luna J."/>
            <person name="Yan J."/>
            <person name="Arroyo-Herrera I."/>
            <person name="Li Y."/>
            <person name="Vasquez-Murrieta M.S."/>
            <person name="Wang E.T."/>
        </authorList>
    </citation>
    <scope>NUCLEOTIDE SEQUENCE</scope>
    <source>
        <strain evidence="2">CH26</strain>
    </source>
</reference>
<feature type="non-terminal residue" evidence="2">
    <location>
        <position position="171"/>
    </location>
</feature>
<proteinExistence type="predicted"/>
<dbReference type="InterPro" id="IPR036291">
    <property type="entry name" value="NAD(P)-bd_dom_sf"/>
</dbReference>
<accession>A0AAJ2H5D8</accession>
<dbReference type="PANTHER" id="PTHR11092:SF0">
    <property type="entry name" value="EPIMERASE FAMILY PROTEIN SDR39U1"/>
    <property type="match status" value="1"/>
</dbReference>
<dbReference type="RefSeq" id="WP_310866181.1">
    <property type="nucleotide sequence ID" value="NZ_JAVLSF010000411.1"/>
</dbReference>